<evidence type="ECO:0000259" key="6">
    <source>
        <dbReference type="Pfam" id="PF04542"/>
    </source>
</evidence>
<dbReference type="EMBL" id="JAERSG010000001">
    <property type="protein sequence ID" value="MBL0747000.1"/>
    <property type="molecule type" value="Genomic_DNA"/>
</dbReference>
<dbReference type="InterPro" id="IPR014284">
    <property type="entry name" value="RNA_pol_sigma-70_dom"/>
</dbReference>
<dbReference type="PANTHER" id="PTHR43133:SF50">
    <property type="entry name" value="ECF RNA POLYMERASE SIGMA FACTOR SIGM"/>
    <property type="match status" value="1"/>
</dbReference>
<dbReference type="InterPro" id="IPR014325">
    <property type="entry name" value="RNA_pol_sigma-E_actinobac"/>
</dbReference>
<keyword evidence="4" id="KW-0238">DNA-binding</keyword>
<dbReference type="InterPro" id="IPR007627">
    <property type="entry name" value="RNA_pol_sigma70_r2"/>
</dbReference>
<dbReference type="CDD" id="cd06171">
    <property type="entry name" value="Sigma70_r4"/>
    <property type="match status" value="1"/>
</dbReference>
<feature type="domain" description="RNA polymerase sigma-70 region 2" evidence="6">
    <location>
        <begin position="18"/>
        <end position="82"/>
    </location>
</feature>
<keyword evidence="9" id="KW-1185">Reference proteome</keyword>
<sequence length="168" mass="18869">MARARRHEAAFSDYVVASQDRLRRVAYALCGDWHLADDLLQEAFTKLYLAWPRLSADRDPDGYVRTTLVRTSIDAHRRRQRRVRTVALGAGQDPAAAADTPLEERDALITALQELPEQQRKVVVLRHWLGLSVRETAAELGINEGTVKSHSSRGLASLERVLAPQRHG</sequence>
<evidence type="ECO:0000313" key="8">
    <source>
        <dbReference type="EMBL" id="MBL0747000.1"/>
    </source>
</evidence>
<proteinExistence type="inferred from homology"/>
<evidence type="ECO:0000256" key="2">
    <source>
        <dbReference type="ARBA" id="ARBA00023015"/>
    </source>
</evidence>
<dbReference type="Gene3D" id="1.10.10.10">
    <property type="entry name" value="Winged helix-like DNA-binding domain superfamily/Winged helix DNA-binding domain"/>
    <property type="match status" value="1"/>
</dbReference>
<keyword evidence="5" id="KW-0804">Transcription</keyword>
<dbReference type="InterPro" id="IPR039425">
    <property type="entry name" value="RNA_pol_sigma-70-like"/>
</dbReference>
<evidence type="ECO:0000256" key="5">
    <source>
        <dbReference type="ARBA" id="ARBA00023163"/>
    </source>
</evidence>
<dbReference type="Pfam" id="PF04542">
    <property type="entry name" value="Sigma70_r2"/>
    <property type="match status" value="1"/>
</dbReference>
<comment type="caution">
    <text evidence="8">The sequence shown here is derived from an EMBL/GenBank/DDBJ whole genome shotgun (WGS) entry which is preliminary data.</text>
</comment>
<dbReference type="SUPFAM" id="SSF88946">
    <property type="entry name" value="Sigma2 domain of RNA polymerase sigma factors"/>
    <property type="match status" value="1"/>
</dbReference>
<dbReference type="PANTHER" id="PTHR43133">
    <property type="entry name" value="RNA POLYMERASE ECF-TYPE SIGMA FACTO"/>
    <property type="match status" value="1"/>
</dbReference>
<dbReference type="InterPro" id="IPR013249">
    <property type="entry name" value="RNA_pol_sigma70_r4_t2"/>
</dbReference>
<evidence type="ECO:0000259" key="7">
    <source>
        <dbReference type="Pfam" id="PF08281"/>
    </source>
</evidence>
<evidence type="ECO:0000256" key="3">
    <source>
        <dbReference type="ARBA" id="ARBA00023082"/>
    </source>
</evidence>
<dbReference type="NCBIfam" id="TIGR02983">
    <property type="entry name" value="SigE-fam_strep"/>
    <property type="match status" value="1"/>
</dbReference>
<accession>A0ABS1L5N0</accession>
<dbReference type="InterPro" id="IPR013325">
    <property type="entry name" value="RNA_pol_sigma_r2"/>
</dbReference>
<reference evidence="8 9" key="1">
    <citation type="submission" date="2021-01" db="EMBL/GenBank/DDBJ databases">
        <title>Genome seq and assembly of Nocardiodes sp. G10.</title>
        <authorList>
            <person name="Chhetri G."/>
        </authorList>
    </citation>
    <scope>NUCLEOTIDE SEQUENCE [LARGE SCALE GENOMIC DNA]</scope>
    <source>
        <strain evidence="8 9">G10</strain>
    </source>
</reference>
<feature type="domain" description="RNA polymerase sigma factor 70 region 4 type 2" evidence="7">
    <location>
        <begin position="106"/>
        <end position="158"/>
    </location>
</feature>
<dbReference type="Gene3D" id="1.10.1740.10">
    <property type="match status" value="1"/>
</dbReference>
<dbReference type="SUPFAM" id="SSF88659">
    <property type="entry name" value="Sigma3 and sigma4 domains of RNA polymerase sigma factors"/>
    <property type="match status" value="1"/>
</dbReference>
<keyword evidence="3" id="KW-0731">Sigma factor</keyword>
<comment type="similarity">
    <text evidence="1">Belongs to the sigma-70 factor family. ECF subfamily.</text>
</comment>
<gene>
    <name evidence="8" type="ORF">JI751_05195</name>
</gene>
<dbReference type="RefSeq" id="WP_201934173.1">
    <property type="nucleotide sequence ID" value="NZ_JAERSG010000001.1"/>
</dbReference>
<dbReference type="Proteomes" id="UP000636918">
    <property type="component" value="Unassembled WGS sequence"/>
</dbReference>
<name>A0ABS1L5N0_9ACTN</name>
<evidence type="ECO:0000313" key="9">
    <source>
        <dbReference type="Proteomes" id="UP000636918"/>
    </source>
</evidence>
<dbReference type="NCBIfam" id="TIGR02937">
    <property type="entry name" value="sigma70-ECF"/>
    <property type="match status" value="1"/>
</dbReference>
<evidence type="ECO:0000256" key="1">
    <source>
        <dbReference type="ARBA" id="ARBA00010641"/>
    </source>
</evidence>
<dbReference type="Pfam" id="PF08281">
    <property type="entry name" value="Sigma70_r4_2"/>
    <property type="match status" value="1"/>
</dbReference>
<keyword evidence="2" id="KW-0805">Transcription regulation</keyword>
<organism evidence="8 9">
    <name type="scientific">Nocardioides baculatus</name>
    <dbReference type="NCBI Taxonomy" id="2801337"/>
    <lineage>
        <taxon>Bacteria</taxon>
        <taxon>Bacillati</taxon>
        <taxon>Actinomycetota</taxon>
        <taxon>Actinomycetes</taxon>
        <taxon>Propionibacteriales</taxon>
        <taxon>Nocardioidaceae</taxon>
        <taxon>Nocardioides</taxon>
    </lineage>
</organism>
<evidence type="ECO:0000256" key="4">
    <source>
        <dbReference type="ARBA" id="ARBA00023125"/>
    </source>
</evidence>
<dbReference type="InterPro" id="IPR013324">
    <property type="entry name" value="RNA_pol_sigma_r3/r4-like"/>
</dbReference>
<protein>
    <submittedName>
        <fullName evidence="8">SigE family RNA polymerase sigma factor</fullName>
    </submittedName>
</protein>
<dbReference type="InterPro" id="IPR036388">
    <property type="entry name" value="WH-like_DNA-bd_sf"/>
</dbReference>